<dbReference type="InterPro" id="IPR010629">
    <property type="entry name" value="Ins_allergen"/>
</dbReference>
<dbReference type="Proteomes" id="UP000494163">
    <property type="component" value="Chromosome 2R"/>
</dbReference>
<organism evidence="1 2">
    <name type="scientific">Drosophila busckii</name>
    <name type="common">Fruit fly</name>
    <dbReference type="NCBI Taxonomy" id="30019"/>
    <lineage>
        <taxon>Eukaryota</taxon>
        <taxon>Metazoa</taxon>
        <taxon>Ecdysozoa</taxon>
        <taxon>Arthropoda</taxon>
        <taxon>Hexapoda</taxon>
        <taxon>Insecta</taxon>
        <taxon>Pterygota</taxon>
        <taxon>Neoptera</taxon>
        <taxon>Endopterygota</taxon>
        <taxon>Diptera</taxon>
        <taxon>Brachycera</taxon>
        <taxon>Muscomorpha</taxon>
        <taxon>Ephydroidea</taxon>
        <taxon>Drosophilidae</taxon>
        <taxon>Drosophila</taxon>
    </lineage>
</organism>
<evidence type="ECO:0000313" key="2">
    <source>
        <dbReference type="Proteomes" id="UP000494163"/>
    </source>
</evidence>
<keyword evidence="2" id="KW-1185">Reference proteome</keyword>
<name>A0A0M4EVL6_DROBS</name>
<accession>A0A0M4EVL6</accession>
<feature type="non-terminal residue" evidence="1">
    <location>
        <position position="1"/>
    </location>
</feature>
<feature type="non-terminal residue" evidence="1">
    <location>
        <position position="88"/>
    </location>
</feature>
<evidence type="ECO:0000313" key="1">
    <source>
        <dbReference type="EMBL" id="ALC41682.1"/>
    </source>
</evidence>
<dbReference type="Pfam" id="PF06757">
    <property type="entry name" value="Ins_allergen_rp"/>
    <property type="match status" value="1"/>
</dbReference>
<protein>
    <submittedName>
        <fullName evidence="1">CG4409</fullName>
    </submittedName>
</protein>
<proteinExistence type="predicted"/>
<dbReference type="EMBL" id="CP012524">
    <property type="protein sequence ID" value="ALC41682.1"/>
    <property type="molecule type" value="Genomic_DNA"/>
</dbReference>
<reference evidence="1 2" key="1">
    <citation type="submission" date="2015-08" db="EMBL/GenBank/DDBJ databases">
        <title>Ancestral chromatin configuration constrains chromatin evolution on differentiating sex chromosomes in Drosophila.</title>
        <authorList>
            <person name="Zhou Q."/>
            <person name="Bachtrog D."/>
        </authorList>
    </citation>
    <scope>NUCLEOTIDE SEQUENCE [LARGE SCALE GENOMIC DNA]</scope>
    <source>
        <tissue evidence="1">Whole larvae</tissue>
    </source>
</reference>
<gene>
    <name evidence="1" type="ORF">Dbus_chr2Rg1261</name>
</gene>
<dbReference type="AlphaFoldDB" id="A0A0M4EVL6"/>
<sequence length="88" mass="10094">PLHVVEQLNVADFLALLTAPQLKQTVSSYYRQYPDVQRAFRFLSCAYWLDLMVRTESMPEVYAFTSYLNASGLDVPKLIKIVVLALRP</sequence>
<dbReference type="OrthoDB" id="7882129at2759"/>